<dbReference type="PRINTS" id="PR00819">
    <property type="entry name" value="CBXCFQXSUPER"/>
</dbReference>
<evidence type="ECO:0000256" key="3">
    <source>
        <dbReference type="ARBA" id="ARBA00022840"/>
    </source>
</evidence>
<dbReference type="Gene3D" id="3.40.50.300">
    <property type="entry name" value="P-loop containing nucleotide triphosphate hydrolases"/>
    <property type="match status" value="1"/>
</dbReference>
<dbReference type="InterPro" id="IPR000641">
    <property type="entry name" value="CbxX/CfxQ"/>
</dbReference>
<dbReference type="GO" id="GO:0005524">
    <property type="term" value="F:ATP binding"/>
    <property type="evidence" value="ECO:0007669"/>
    <property type="project" value="UniProtKB-KW"/>
</dbReference>
<dbReference type="CDD" id="cd00009">
    <property type="entry name" value="AAA"/>
    <property type="match status" value="1"/>
</dbReference>
<evidence type="ECO:0000313" key="5">
    <source>
        <dbReference type="EMBL" id="QHT06878.1"/>
    </source>
</evidence>
<evidence type="ECO:0000259" key="4">
    <source>
        <dbReference type="Pfam" id="PF00004"/>
    </source>
</evidence>
<name>A0A6C0CQP5_9ZZZZ</name>
<dbReference type="PANTHER" id="PTHR43392">
    <property type="entry name" value="AAA-TYPE ATPASE FAMILY PROTEIN / ANKYRIN REPEAT FAMILY PROTEIN"/>
    <property type="match status" value="1"/>
</dbReference>
<reference evidence="5" key="1">
    <citation type="journal article" date="2020" name="Nature">
        <title>Giant virus diversity and host interactions through global metagenomics.</title>
        <authorList>
            <person name="Schulz F."/>
            <person name="Roux S."/>
            <person name="Paez-Espino D."/>
            <person name="Jungbluth S."/>
            <person name="Walsh D.A."/>
            <person name="Denef V.J."/>
            <person name="McMahon K.D."/>
            <person name="Konstantinidis K.T."/>
            <person name="Eloe-Fadrosh E.A."/>
            <person name="Kyrpides N.C."/>
            <person name="Woyke T."/>
        </authorList>
    </citation>
    <scope>NUCLEOTIDE SEQUENCE</scope>
    <source>
        <strain evidence="5">GVMAG-M-3300021473-15</strain>
    </source>
</reference>
<dbReference type="InterPro" id="IPR050773">
    <property type="entry name" value="CbxX/CfxQ_RuBisCO_ESX"/>
</dbReference>
<dbReference type="InterPro" id="IPR003959">
    <property type="entry name" value="ATPase_AAA_core"/>
</dbReference>
<comment type="similarity">
    <text evidence="1">Belongs to the CbxX/CfxQ family.</text>
</comment>
<organism evidence="5">
    <name type="scientific">viral metagenome</name>
    <dbReference type="NCBI Taxonomy" id="1070528"/>
    <lineage>
        <taxon>unclassified sequences</taxon>
        <taxon>metagenomes</taxon>
        <taxon>organismal metagenomes</taxon>
    </lineage>
</organism>
<sequence>MTKPACDKQESNHRKSARLKELNKTTTLTTDNKITLDQIITLIESTSYRKHQKTGIENLQNVLEELKELQKMVGMSQVKQTVVEHVLYLAQNLSSENDMNHIQITGDPGIGKTTLAEILGRIYARLGLLESEEVYSVTRADLIGEHLGSTAIKTMEALELCIGRVMLIDEVYSFGAPDKRDSFSKECIDTITQFLSEHRDDMLCIIAGYEQDIQDCVFSMNKGLERRFPWKYSLQSYSLEDLKNIFISQIEHSQWSINVQNKSTETILNTIFSQQNQHYFEFSGGDTEILFTRCKIAHSSNLFVKANRKKRTLNSDDLLSGFAMYQEYKNASCQFKKKHQDKITVGMMYC</sequence>
<evidence type="ECO:0000256" key="1">
    <source>
        <dbReference type="ARBA" id="ARBA00010378"/>
    </source>
</evidence>
<feature type="domain" description="ATPase AAA-type core" evidence="4">
    <location>
        <begin position="104"/>
        <end position="212"/>
    </location>
</feature>
<keyword evidence="2" id="KW-0547">Nucleotide-binding</keyword>
<accession>A0A6C0CQP5</accession>
<protein>
    <recommendedName>
        <fullName evidence="4">ATPase AAA-type core domain-containing protein</fullName>
    </recommendedName>
</protein>
<dbReference type="InterPro" id="IPR027417">
    <property type="entry name" value="P-loop_NTPase"/>
</dbReference>
<keyword evidence="3" id="KW-0067">ATP-binding</keyword>
<dbReference type="AlphaFoldDB" id="A0A6C0CQP5"/>
<dbReference type="GO" id="GO:0016887">
    <property type="term" value="F:ATP hydrolysis activity"/>
    <property type="evidence" value="ECO:0007669"/>
    <property type="project" value="InterPro"/>
</dbReference>
<dbReference type="EMBL" id="MN739477">
    <property type="protein sequence ID" value="QHT06878.1"/>
    <property type="molecule type" value="Genomic_DNA"/>
</dbReference>
<dbReference type="PANTHER" id="PTHR43392:SF2">
    <property type="entry name" value="AAA-TYPE ATPASE FAMILY PROTEIN _ ANKYRIN REPEAT FAMILY PROTEIN"/>
    <property type="match status" value="1"/>
</dbReference>
<dbReference type="Pfam" id="PF00004">
    <property type="entry name" value="AAA"/>
    <property type="match status" value="1"/>
</dbReference>
<evidence type="ECO:0000256" key="2">
    <source>
        <dbReference type="ARBA" id="ARBA00022741"/>
    </source>
</evidence>
<dbReference type="SUPFAM" id="SSF52540">
    <property type="entry name" value="P-loop containing nucleoside triphosphate hydrolases"/>
    <property type="match status" value="1"/>
</dbReference>
<proteinExistence type="inferred from homology"/>